<accession>A0ABS0XW58</accession>
<proteinExistence type="predicted"/>
<dbReference type="InterPro" id="IPR014710">
    <property type="entry name" value="RmlC-like_jellyroll"/>
</dbReference>
<dbReference type="InterPro" id="IPR013096">
    <property type="entry name" value="Cupin_2"/>
</dbReference>
<sequence>MMKRKLIAALVSGVLLLPSLAAAQQAFSVKPLVEKKVTELPAGDLFWRIETFDSKEQAQAAAGPLGLVAEHEGKVWLFELGRAGEASKGGKRVAEIGPLPRIDAPQYLLRVNEAGGPPGSVTSVHTHPGSEAFYVLAGELTQKTPQGVARVSAGQTLVGHAGDVPMEVSSTGSAELKELALFVVDATKPFSSPAQLH</sequence>
<keyword evidence="4" id="KW-1185">Reference proteome</keyword>
<evidence type="ECO:0000313" key="3">
    <source>
        <dbReference type="EMBL" id="MBJ6124253.1"/>
    </source>
</evidence>
<feature type="domain" description="Cupin type-2" evidence="2">
    <location>
        <begin position="117"/>
        <end position="177"/>
    </location>
</feature>
<dbReference type="SUPFAM" id="SSF51182">
    <property type="entry name" value="RmlC-like cupins"/>
    <property type="match status" value="1"/>
</dbReference>
<feature type="chain" id="PRO_5045129912" evidence="1">
    <location>
        <begin position="24"/>
        <end position="197"/>
    </location>
</feature>
<gene>
    <name evidence="3" type="ORF">JAO75_02415</name>
</gene>
<name>A0ABS0XW58_9HYPH</name>
<dbReference type="InterPro" id="IPR011051">
    <property type="entry name" value="RmlC_Cupin_sf"/>
</dbReference>
<evidence type="ECO:0000256" key="1">
    <source>
        <dbReference type="SAM" id="SignalP"/>
    </source>
</evidence>
<dbReference type="EMBL" id="JAELXT010000002">
    <property type="protein sequence ID" value="MBJ6124253.1"/>
    <property type="molecule type" value="Genomic_DNA"/>
</dbReference>
<evidence type="ECO:0000313" key="4">
    <source>
        <dbReference type="Proteomes" id="UP000620670"/>
    </source>
</evidence>
<evidence type="ECO:0000259" key="2">
    <source>
        <dbReference type="Pfam" id="PF07883"/>
    </source>
</evidence>
<reference evidence="4" key="1">
    <citation type="submission" date="2020-12" db="EMBL/GenBank/DDBJ databases">
        <title>Hymenobacter sp.</title>
        <authorList>
            <person name="Kim M.K."/>
        </authorList>
    </citation>
    <scope>NUCLEOTIDE SEQUENCE [LARGE SCALE GENOMIC DNA]</scope>
    <source>
        <strain evidence="4">BT325</strain>
    </source>
</reference>
<organism evidence="3 4">
    <name type="scientific">Microvirga splendida</name>
    <dbReference type="NCBI Taxonomy" id="2795727"/>
    <lineage>
        <taxon>Bacteria</taxon>
        <taxon>Pseudomonadati</taxon>
        <taxon>Pseudomonadota</taxon>
        <taxon>Alphaproteobacteria</taxon>
        <taxon>Hyphomicrobiales</taxon>
        <taxon>Methylobacteriaceae</taxon>
        <taxon>Microvirga</taxon>
    </lineage>
</organism>
<dbReference type="RefSeq" id="WP_199046390.1">
    <property type="nucleotide sequence ID" value="NZ_JAELXT010000002.1"/>
</dbReference>
<keyword evidence="1" id="KW-0732">Signal</keyword>
<dbReference type="Proteomes" id="UP000620670">
    <property type="component" value="Unassembled WGS sequence"/>
</dbReference>
<dbReference type="Pfam" id="PF07883">
    <property type="entry name" value="Cupin_2"/>
    <property type="match status" value="1"/>
</dbReference>
<protein>
    <submittedName>
        <fullName evidence="3">Cupin domain-containing protein</fullName>
    </submittedName>
</protein>
<feature type="signal peptide" evidence="1">
    <location>
        <begin position="1"/>
        <end position="23"/>
    </location>
</feature>
<comment type="caution">
    <text evidence="3">The sequence shown here is derived from an EMBL/GenBank/DDBJ whole genome shotgun (WGS) entry which is preliminary data.</text>
</comment>
<dbReference type="Gene3D" id="2.60.120.10">
    <property type="entry name" value="Jelly Rolls"/>
    <property type="match status" value="1"/>
</dbReference>